<dbReference type="STRING" id="1121305.CLCOL_04000"/>
<sequence length="180" mass="20525">MGTAITLLIIGLALIVLNLRAIKKEKNSFQGILNTAETDMKDIEVEIGKLRKEFAETLLEVQTQIVSLEKSIENNKGIYDNKSIENDESDETMELDTVHKKIYKDIVDYNDNIIDVVDIDFSKINNINEEISEDKEEKNNNIKINEIKKLIDEGLSTEEIADKLKIGKGEILLIKDLYLK</sequence>
<keyword evidence="2" id="KW-1185">Reference proteome</keyword>
<accession>A0A151AQ98</accession>
<reference evidence="1 2" key="1">
    <citation type="submission" date="2016-02" db="EMBL/GenBank/DDBJ databases">
        <title>Genome sequence of Clostridium colicanis DSM 13634.</title>
        <authorList>
            <person name="Poehlein A."/>
            <person name="Daniel R."/>
        </authorList>
    </citation>
    <scope>NUCLEOTIDE SEQUENCE [LARGE SCALE GENOMIC DNA]</scope>
    <source>
        <strain evidence="1 2">DSM 13634</strain>
    </source>
</reference>
<dbReference type="PATRIC" id="fig|1121305.3.peg.401"/>
<dbReference type="AlphaFoldDB" id="A0A151AQ98"/>
<name>A0A151AQ98_9CLOT</name>
<dbReference type="EMBL" id="LTBB01000002">
    <property type="protein sequence ID" value="KYH29762.1"/>
    <property type="molecule type" value="Genomic_DNA"/>
</dbReference>
<gene>
    <name evidence="1" type="ORF">CLCOL_04000</name>
</gene>
<dbReference type="Proteomes" id="UP000075374">
    <property type="component" value="Unassembled WGS sequence"/>
</dbReference>
<dbReference type="RefSeq" id="WP_061857335.1">
    <property type="nucleotide sequence ID" value="NZ_LTBB01000002.1"/>
</dbReference>
<proteinExistence type="predicted"/>
<evidence type="ECO:0000313" key="2">
    <source>
        <dbReference type="Proteomes" id="UP000075374"/>
    </source>
</evidence>
<protein>
    <submittedName>
        <fullName evidence="1">Uncharacterized protein</fullName>
    </submittedName>
</protein>
<comment type="caution">
    <text evidence="1">The sequence shown here is derived from an EMBL/GenBank/DDBJ whole genome shotgun (WGS) entry which is preliminary data.</text>
</comment>
<evidence type="ECO:0000313" key="1">
    <source>
        <dbReference type="EMBL" id="KYH29762.1"/>
    </source>
</evidence>
<organism evidence="1 2">
    <name type="scientific">Clostridium colicanis DSM 13634</name>
    <dbReference type="NCBI Taxonomy" id="1121305"/>
    <lineage>
        <taxon>Bacteria</taxon>
        <taxon>Bacillati</taxon>
        <taxon>Bacillota</taxon>
        <taxon>Clostridia</taxon>
        <taxon>Eubacteriales</taxon>
        <taxon>Clostridiaceae</taxon>
        <taxon>Clostridium</taxon>
    </lineage>
</organism>